<gene>
    <name evidence="3" type="primary">vip1</name>
    <name evidence="3" type="ORF">HRR80_007015</name>
</gene>
<dbReference type="Pfam" id="PF00076">
    <property type="entry name" value="RRM_1"/>
    <property type="match status" value="1"/>
</dbReference>
<dbReference type="SMART" id="SM00360">
    <property type="entry name" value="RRM"/>
    <property type="match status" value="1"/>
</dbReference>
<dbReference type="InterPro" id="IPR000504">
    <property type="entry name" value="RRM_dom"/>
</dbReference>
<dbReference type="PROSITE" id="PS50102">
    <property type="entry name" value="RRM"/>
    <property type="match status" value="1"/>
</dbReference>
<organism evidence="3 4">
    <name type="scientific">Exophiala dermatitidis</name>
    <name type="common">Black yeast-like fungus</name>
    <name type="synonym">Wangiella dermatitidis</name>
    <dbReference type="NCBI Taxonomy" id="5970"/>
    <lineage>
        <taxon>Eukaryota</taxon>
        <taxon>Fungi</taxon>
        <taxon>Dikarya</taxon>
        <taxon>Ascomycota</taxon>
        <taxon>Pezizomycotina</taxon>
        <taxon>Eurotiomycetes</taxon>
        <taxon>Chaetothyriomycetidae</taxon>
        <taxon>Chaetothyriales</taxon>
        <taxon>Herpotrichiellaceae</taxon>
        <taxon>Exophiala</taxon>
    </lineage>
</organism>
<evidence type="ECO:0000259" key="2">
    <source>
        <dbReference type="PROSITE" id="PS50102"/>
    </source>
</evidence>
<dbReference type="Gene3D" id="3.30.70.330">
    <property type="match status" value="1"/>
</dbReference>
<protein>
    <submittedName>
        <fullName evidence="3">Protein vip1</fullName>
    </submittedName>
</protein>
<name>A0AAN6EQB4_EXODE</name>
<dbReference type="PANTHER" id="PTHR32343">
    <property type="entry name" value="SERINE/ARGININE-RICH SPLICING FACTOR"/>
    <property type="match status" value="1"/>
</dbReference>
<dbReference type="InterPro" id="IPR035979">
    <property type="entry name" value="RBD_domain_sf"/>
</dbReference>
<dbReference type="AlphaFoldDB" id="A0AAN6EQB4"/>
<dbReference type="GO" id="GO:0003723">
    <property type="term" value="F:RNA binding"/>
    <property type="evidence" value="ECO:0007669"/>
    <property type="project" value="UniProtKB-UniRule"/>
</dbReference>
<accession>A0AAN6EQB4</accession>
<feature type="domain" description="RRM" evidence="2">
    <location>
        <begin position="3"/>
        <end position="80"/>
    </location>
</feature>
<proteinExistence type="predicted"/>
<dbReference type="InterPro" id="IPR012677">
    <property type="entry name" value="Nucleotide-bd_a/b_plait_sf"/>
</dbReference>
<keyword evidence="1" id="KW-0694">RNA-binding</keyword>
<sequence length="331" mass="34720">MSTTVHVKNISPETSEKEVKDFFSFCGKITSISVTPESSAPDAPKSATVTFEKETAAKTALLLDNTQLGKSQVHVSTASTIDDVASKAGATVSSAVGGDDNIAQEDKPRSRIVAEYLAHGYTLSDNVIKKAIELDNKHGFSNRFTEALHKFDSKYKATDTAKSVDSKYGVTDKALSAWGGLNSYFERALGTPTGQKVREFYKQTDKQVRDVHSEARRLADLKSGKTNEPEQVPGTDKTVCNCGGSEGVCGCAPGHCNCANCGKSDNTTSNQPEPVKGTDKTVCKCGGSEGACACPPGHCACANCAKSSDSATSEAKEAAQASGQQLPAGSV</sequence>
<evidence type="ECO:0000313" key="4">
    <source>
        <dbReference type="Proteomes" id="UP001161757"/>
    </source>
</evidence>
<dbReference type="SUPFAM" id="SSF54928">
    <property type="entry name" value="RNA-binding domain, RBD"/>
    <property type="match status" value="1"/>
</dbReference>
<evidence type="ECO:0000256" key="1">
    <source>
        <dbReference type="PROSITE-ProRule" id="PRU00176"/>
    </source>
</evidence>
<reference evidence="3" key="1">
    <citation type="submission" date="2023-01" db="EMBL/GenBank/DDBJ databases">
        <title>Exophiala dermititidis isolated from Cystic Fibrosis Patient.</title>
        <authorList>
            <person name="Kurbessoian T."/>
            <person name="Crocker A."/>
            <person name="Murante D."/>
            <person name="Hogan D.A."/>
            <person name="Stajich J.E."/>
        </authorList>
    </citation>
    <scope>NUCLEOTIDE SEQUENCE</scope>
    <source>
        <strain evidence="3">Ex8</strain>
    </source>
</reference>
<dbReference type="EMBL" id="JAJGCB010000016">
    <property type="protein sequence ID" value="KAJ8988809.1"/>
    <property type="molecule type" value="Genomic_DNA"/>
</dbReference>
<dbReference type="PANTHER" id="PTHR32343:SF10">
    <property type="entry name" value="RNA-BINDING REGION RNP-1 DOMAIN-CONTAINING PROTEIN"/>
    <property type="match status" value="1"/>
</dbReference>
<dbReference type="Proteomes" id="UP001161757">
    <property type="component" value="Unassembled WGS sequence"/>
</dbReference>
<comment type="caution">
    <text evidence="3">The sequence shown here is derived from an EMBL/GenBank/DDBJ whole genome shotgun (WGS) entry which is preliminary data.</text>
</comment>
<evidence type="ECO:0000313" key="3">
    <source>
        <dbReference type="EMBL" id="KAJ8988809.1"/>
    </source>
</evidence>